<keyword evidence="2" id="KW-0456">Lyase</keyword>
<gene>
    <name evidence="2" type="primary">cadA_1</name>
    <name evidence="2" type="ORF">NCTC8622_01926</name>
</gene>
<organism evidence="2 3">
    <name type="scientific">Escherichia coli</name>
    <dbReference type="NCBI Taxonomy" id="562"/>
    <lineage>
        <taxon>Bacteria</taxon>
        <taxon>Pseudomonadati</taxon>
        <taxon>Pseudomonadota</taxon>
        <taxon>Gammaproteobacteria</taxon>
        <taxon>Enterobacterales</taxon>
        <taxon>Enterobacteriaceae</taxon>
        <taxon>Escherichia</taxon>
    </lineage>
</organism>
<proteinExistence type="predicted"/>
<dbReference type="EMBL" id="UGCP01000002">
    <property type="protein sequence ID" value="STI82919.1"/>
    <property type="molecule type" value="Genomic_DNA"/>
</dbReference>
<evidence type="ECO:0000313" key="2">
    <source>
        <dbReference type="EMBL" id="STI82919.1"/>
    </source>
</evidence>
<dbReference type="Proteomes" id="UP000254079">
    <property type="component" value="Unassembled WGS sequence"/>
</dbReference>
<dbReference type="EC" id="4.1.1.18" evidence="2"/>
<dbReference type="SUPFAM" id="SSF55904">
    <property type="entry name" value="Ornithine decarboxylase C-terminal domain"/>
    <property type="match status" value="1"/>
</dbReference>
<reference evidence="2 3" key="1">
    <citation type="submission" date="2018-06" db="EMBL/GenBank/DDBJ databases">
        <authorList>
            <consortium name="Pathogen Informatics"/>
            <person name="Doyle S."/>
        </authorList>
    </citation>
    <scope>NUCLEOTIDE SEQUENCE [LARGE SCALE GENOMIC DNA]</scope>
    <source>
        <strain evidence="2 3">NCTC8622</strain>
    </source>
</reference>
<accession>A0A376U0R5</accession>
<dbReference type="InterPro" id="IPR008286">
    <property type="entry name" value="Prn/Lys/Arg_de-COase_C"/>
</dbReference>
<feature type="domain" description="Orn/Lys/Arg decarboxylase C-terminal" evidence="1">
    <location>
        <begin position="1"/>
        <end position="41"/>
    </location>
</feature>
<dbReference type="AlphaFoldDB" id="A0A376U0R5"/>
<protein>
    <submittedName>
        <fullName evidence="2">Lysine decarboxylase 1</fullName>
        <ecNumber evidence="2">4.1.1.18</ecNumber>
    </submittedName>
</protein>
<dbReference type="GO" id="GO:0008923">
    <property type="term" value="F:lysine decarboxylase activity"/>
    <property type="evidence" value="ECO:0007669"/>
    <property type="project" value="UniProtKB-EC"/>
</dbReference>
<dbReference type="Pfam" id="PF03711">
    <property type="entry name" value="OKR_DC_1_C"/>
    <property type="match status" value="1"/>
</dbReference>
<dbReference type="RefSeq" id="WP_434082003.1">
    <property type="nucleotide sequence ID" value="NZ_UGGG01000002.1"/>
</dbReference>
<name>A0A376U0R5_ECOLX</name>
<dbReference type="Gene3D" id="3.90.100.10">
    <property type="entry name" value="Orn/Lys/Arg decarboxylase, C-terminal domain"/>
    <property type="match status" value="1"/>
</dbReference>
<sequence length="56" mass="6430">MPGEMITEESRPVLEFLQMLCEIGAHYPGFETDIHGAYRQADGRYTVKVLKEESKK</sequence>
<evidence type="ECO:0000259" key="1">
    <source>
        <dbReference type="Pfam" id="PF03711"/>
    </source>
</evidence>
<evidence type="ECO:0000313" key="3">
    <source>
        <dbReference type="Proteomes" id="UP000254079"/>
    </source>
</evidence>
<dbReference type="InterPro" id="IPR036633">
    <property type="entry name" value="Prn/Lys/Arg_de-COase_C_sf"/>
</dbReference>